<sequence length="73" mass="8203">MPARWQDYPRTLAQNRALGFLLLSWGGLADHYDPVPELASIPYLICFGSQSKALPDSLRRYRTSQQQQGAPSP</sequence>
<protein>
    <submittedName>
        <fullName evidence="1">Uncharacterized protein</fullName>
    </submittedName>
</protein>
<proteinExistence type="predicted"/>
<comment type="caution">
    <text evidence="1">The sequence shown here is derived from an EMBL/GenBank/DDBJ whole genome shotgun (WGS) entry which is preliminary data.</text>
</comment>
<dbReference type="Proteomes" id="UP000601361">
    <property type="component" value="Unassembled WGS sequence"/>
</dbReference>
<dbReference type="EMBL" id="BMGS01000017">
    <property type="protein sequence ID" value="GGG61754.1"/>
    <property type="molecule type" value="Genomic_DNA"/>
</dbReference>
<evidence type="ECO:0000313" key="1">
    <source>
        <dbReference type="EMBL" id="GGG61754.1"/>
    </source>
</evidence>
<evidence type="ECO:0000313" key="2">
    <source>
        <dbReference type="Proteomes" id="UP000601361"/>
    </source>
</evidence>
<accession>A0ABQ1X655</accession>
<name>A0ABQ1X655_9BACT</name>
<organism evidence="1 2">
    <name type="scientific">Hymenobacter glacieicola</name>
    <dbReference type="NCBI Taxonomy" id="1562124"/>
    <lineage>
        <taxon>Bacteria</taxon>
        <taxon>Pseudomonadati</taxon>
        <taxon>Bacteroidota</taxon>
        <taxon>Cytophagia</taxon>
        <taxon>Cytophagales</taxon>
        <taxon>Hymenobacteraceae</taxon>
        <taxon>Hymenobacter</taxon>
    </lineage>
</organism>
<gene>
    <name evidence="1" type="ORF">GCM10011378_42280</name>
</gene>
<reference evidence="2" key="1">
    <citation type="journal article" date="2019" name="Int. J. Syst. Evol. Microbiol.">
        <title>The Global Catalogue of Microorganisms (GCM) 10K type strain sequencing project: providing services to taxonomists for standard genome sequencing and annotation.</title>
        <authorList>
            <consortium name="The Broad Institute Genomics Platform"/>
            <consortium name="The Broad Institute Genome Sequencing Center for Infectious Disease"/>
            <person name="Wu L."/>
            <person name="Ma J."/>
        </authorList>
    </citation>
    <scope>NUCLEOTIDE SEQUENCE [LARGE SCALE GENOMIC DNA]</scope>
    <source>
        <strain evidence="2">CGMCC 1.12990</strain>
    </source>
</reference>
<keyword evidence="2" id="KW-1185">Reference proteome</keyword>